<name>A0A6G1QP06_CHAAH</name>
<sequence>MPAGGLVIDLMAPQAANGCGRCRSTLGLLGLPTNIDGHLSPAPPVPSPSPLATPAIMVDCKECGPAQTKQDQMIAGRSSMKPLVSSVTALNQYRTFVDCNESFIAQQHTVREL</sequence>
<accession>A0A6G1QP06</accession>
<dbReference type="EMBL" id="CM015731">
    <property type="protein sequence ID" value="KAF3704207.1"/>
    <property type="molecule type" value="Genomic_DNA"/>
</dbReference>
<proteinExistence type="predicted"/>
<dbReference type="Proteomes" id="UP000503349">
    <property type="component" value="Chromosome 20"/>
</dbReference>
<reference evidence="2" key="2">
    <citation type="submission" date="2019-02" db="EMBL/GenBank/DDBJ databases">
        <title>Opniocepnalus argus Var Kimnra genome.</title>
        <authorList>
            <person name="Zhou C."/>
            <person name="Xiao S."/>
        </authorList>
    </citation>
    <scope>NUCLEOTIDE SEQUENCE [LARGE SCALE GENOMIC DNA]</scope>
</reference>
<dbReference type="AlphaFoldDB" id="A0A6G1QP06"/>
<evidence type="ECO:0000313" key="2">
    <source>
        <dbReference type="Proteomes" id="UP000503349"/>
    </source>
</evidence>
<protein>
    <submittedName>
        <fullName evidence="1">Uncharacterized protein</fullName>
    </submittedName>
</protein>
<gene>
    <name evidence="1" type="ORF">EXN66_Car019896</name>
</gene>
<keyword evidence="2" id="KW-1185">Reference proteome</keyword>
<evidence type="ECO:0000313" key="1">
    <source>
        <dbReference type="EMBL" id="KAF3704207.1"/>
    </source>
</evidence>
<reference evidence="1 2" key="1">
    <citation type="submission" date="2019-02" db="EMBL/GenBank/DDBJ databases">
        <title>Opniocepnalus argus genome.</title>
        <authorList>
            <person name="Zhou C."/>
            <person name="Xiao S."/>
        </authorList>
    </citation>
    <scope>NUCLEOTIDE SEQUENCE [LARGE SCALE GENOMIC DNA]</scope>
    <source>
        <strain evidence="1">OARG1902GOOAL</strain>
        <tissue evidence="1">Muscle</tissue>
    </source>
</reference>
<organism evidence="1 2">
    <name type="scientific">Channa argus</name>
    <name type="common">Northern snakehead</name>
    <name type="synonym">Ophicephalus argus</name>
    <dbReference type="NCBI Taxonomy" id="215402"/>
    <lineage>
        <taxon>Eukaryota</taxon>
        <taxon>Metazoa</taxon>
        <taxon>Chordata</taxon>
        <taxon>Craniata</taxon>
        <taxon>Vertebrata</taxon>
        <taxon>Euteleostomi</taxon>
        <taxon>Actinopterygii</taxon>
        <taxon>Neopterygii</taxon>
        <taxon>Teleostei</taxon>
        <taxon>Neoteleostei</taxon>
        <taxon>Acanthomorphata</taxon>
        <taxon>Anabantaria</taxon>
        <taxon>Anabantiformes</taxon>
        <taxon>Channoidei</taxon>
        <taxon>Channidae</taxon>
        <taxon>Channa</taxon>
    </lineage>
</organism>